<proteinExistence type="predicted"/>
<reference evidence="2 3" key="1">
    <citation type="journal article" date="2023" name="G3 (Bethesda)">
        <title>A chromosome-level genome assembly of Zasmidium syzygii isolated from banana leaves.</title>
        <authorList>
            <person name="van Westerhoven A.C."/>
            <person name="Mehrabi R."/>
            <person name="Talebi R."/>
            <person name="Steentjes M.B.F."/>
            <person name="Corcolon B."/>
            <person name="Chong P.A."/>
            <person name="Kema G.H.J."/>
            <person name="Seidl M.F."/>
        </authorList>
    </citation>
    <scope>NUCLEOTIDE SEQUENCE [LARGE SCALE GENOMIC DNA]</scope>
    <source>
        <strain evidence="2 3">P124</strain>
    </source>
</reference>
<evidence type="ECO:0000259" key="1">
    <source>
        <dbReference type="Pfam" id="PF00646"/>
    </source>
</evidence>
<evidence type="ECO:0000313" key="3">
    <source>
        <dbReference type="Proteomes" id="UP001305779"/>
    </source>
</evidence>
<dbReference type="SUPFAM" id="SSF81383">
    <property type="entry name" value="F-box domain"/>
    <property type="match status" value="1"/>
</dbReference>
<dbReference type="InterPro" id="IPR036047">
    <property type="entry name" value="F-box-like_dom_sf"/>
</dbReference>
<keyword evidence="3" id="KW-1185">Reference proteome</keyword>
<comment type="caution">
    <text evidence="2">The sequence shown here is derived from an EMBL/GenBank/DDBJ whole genome shotgun (WGS) entry which is preliminary data.</text>
</comment>
<dbReference type="EMBL" id="JAXOVC010000010">
    <property type="protein sequence ID" value="KAK4496407.1"/>
    <property type="molecule type" value="Genomic_DNA"/>
</dbReference>
<sequence length="281" mass="32598">MSEQHSQYTICLTSHRLAMNSQETTSYSIMDMEENELHNETSASEDCVFESTPASQIVRSSDVSFDNAPATSKTTSSPEKLIEPSAAQRVFSTVELLEMILLQLPVTTLFAFQRVNTKFHDTITDSIHLRRAMFLEADPSFEASNRQQINPILDQCTFVPQPGLYLELITNTTIPIYRSLTESVDFDIPYFTTKTGRRTRLRDKVWLGHVREATKPLKLPRHTDVRESWQYMLLKQGRKARTSVRLWCRFGQNAKPLDYARLRFKKKTYMGKVWDFIEEMH</sequence>
<protein>
    <recommendedName>
        <fullName evidence="1">F-box domain-containing protein</fullName>
    </recommendedName>
</protein>
<feature type="domain" description="F-box" evidence="1">
    <location>
        <begin position="95"/>
        <end position="126"/>
    </location>
</feature>
<dbReference type="Pfam" id="PF00646">
    <property type="entry name" value="F-box"/>
    <property type="match status" value="1"/>
</dbReference>
<dbReference type="InterPro" id="IPR001810">
    <property type="entry name" value="F-box_dom"/>
</dbReference>
<evidence type="ECO:0000313" key="2">
    <source>
        <dbReference type="EMBL" id="KAK4496407.1"/>
    </source>
</evidence>
<name>A0ABR0E4Q1_ZASCE</name>
<gene>
    <name evidence="2" type="ORF">PRZ48_012387</name>
</gene>
<accession>A0ABR0E4Q1</accession>
<dbReference type="Proteomes" id="UP001305779">
    <property type="component" value="Unassembled WGS sequence"/>
</dbReference>
<organism evidence="2 3">
    <name type="scientific">Zasmidium cellare</name>
    <name type="common">Wine cellar mold</name>
    <name type="synonym">Racodium cellare</name>
    <dbReference type="NCBI Taxonomy" id="395010"/>
    <lineage>
        <taxon>Eukaryota</taxon>
        <taxon>Fungi</taxon>
        <taxon>Dikarya</taxon>
        <taxon>Ascomycota</taxon>
        <taxon>Pezizomycotina</taxon>
        <taxon>Dothideomycetes</taxon>
        <taxon>Dothideomycetidae</taxon>
        <taxon>Mycosphaerellales</taxon>
        <taxon>Mycosphaerellaceae</taxon>
        <taxon>Zasmidium</taxon>
    </lineage>
</organism>